<evidence type="ECO:0000256" key="1">
    <source>
        <dbReference type="SAM" id="SignalP"/>
    </source>
</evidence>
<proteinExistence type="predicted"/>
<feature type="chain" id="PRO_5041376977" evidence="1">
    <location>
        <begin position="21"/>
        <end position="146"/>
    </location>
</feature>
<keyword evidence="1" id="KW-0732">Signal</keyword>
<sequence>MNKQLLSLILVAIAFATVNAAGELWFIELCHDHCEAHPDDYNGKCWIRCIESLEKLYPTSPFIYSLKDLDLVGERENSAPEYPTQEQCNHLCNEGGKCQSRFHSHFHSKGQCVEECLTSRLDEKKKKSFSEKLGNLLSCINPRFMH</sequence>
<dbReference type="Proteomes" id="UP001176961">
    <property type="component" value="Unassembled WGS sequence"/>
</dbReference>
<dbReference type="AlphaFoldDB" id="A0AA36M6C9"/>
<evidence type="ECO:0000313" key="2">
    <source>
        <dbReference type="EMBL" id="CAJ0599751.1"/>
    </source>
</evidence>
<feature type="signal peptide" evidence="1">
    <location>
        <begin position="1"/>
        <end position="20"/>
    </location>
</feature>
<keyword evidence="3" id="KW-1185">Reference proteome</keyword>
<dbReference type="EMBL" id="CATQJL010000223">
    <property type="protein sequence ID" value="CAJ0599751.1"/>
    <property type="molecule type" value="Genomic_DNA"/>
</dbReference>
<evidence type="ECO:0000313" key="3">
    <source>
        <dbReference type="Proteomes" id="UP001176961"/>
    </source>
</evidence>
<reference evidence="2" key="1">
    <citation type="submission" date="2023-07" db="EMBL/GenBank/DDBJ databases">
        <authorList>
            <consortium name="CYATHOMIX"/>
        </authorList>
    </citation>
    <scope>NUCLEOTIDE SEQUENCE</scope>
    <source>
        <strain evidence="2">N/A</strain>
    </source>
</reference>
<gene>
    <name evidence="2" type="ORF">CYNAS_LOCUS11734</name>
</gene>
<accession>A0AA36M6C9</accession>
<name>A0AA36M6C9_CYLNA</name>
<protein>
    <submittedName>
        <fullName evidence="2">Uncharacterized protein</fullName>
    </submittedName>
</protein>
<comment type="caution">
    <text evidence="2">The sequence shown here is derived from an EMBL/GenBank/DDBJ whole genome shotgun (WGS) entry which is preliminary data.</text>
</comment>
<organism evidence="2 3">
    <name type="scientific">Cylicocyclus nassatus</name>
    <name type="common">Nematode worm</name>
    <dbReference type="NCBI Taxonomy" id="53992"/>
    <lineage>
        <taxon>Eukaryota</taxon>
        <taxon>Metazoa</taxon>
        <taxon>Ecdysozoa</taxon>
        <taxon>Nematoda</taxon>
        <taxon>Chromadorea</taxon>
        <taxon>Rhabditida</taxon>
        <taxon>Rhabditina</taxon>
        <taxon>Rhabditomorpha</taxon>
        <taxon>Strongyloidea</taxon>
        <taxon>Strongylidae</taxon>
        <taxon>Cylicocyclus</taxon>
    </lineage>
</organism>